<dbReference type="Proteomes" id="UP000192578">
    <property type="component" value="Unassembled WGS sequence"/>
</dbReference>
<evidence type="ECO:0000256" key="1">
    <source>
        <dbReference type="ARBA" id="ARBA00023157"/>
    </source>
</evidence>
<dbReference type="EMBL" id="MTYJ01000001">
    <property type="protein sequence ID" value="OQV26226.1"/>
    <property type="molecule type" value="Genomic_DNA"/>
</dbReference>
<protein>
    <recommendedName>
        <fullName evidence="4">CUB domain-containing protein</fullName>
    </recommendedName>
</protein>
<evidence type="ECO:0000313" key="5">
    <source>
        <dbReference type="EMBL" id="OQV26226.1"/>
    </source>
</evidence>
<keyword evidence="1" id="KW-1015">Disulfide bond</keyword>
<evidence type="ECO:0000259" key="4">
    <source>
        <dbReference type="PROSITE" id="PS01180"/>
    </source>
</evidence>
<keyword evidence="3" id="KW-0732">Signal</keyword>
<sequence length="144" mass="15549">MLLHVVILAAGLALATSQDCDGELTIPARPHSGIMLNSSNYPEPHPKYAICSWLITGTTPGPLYQAVLFSNGQIELTGFSILVSSEDREREDEQVSGPEAKFCGGDGLVDLVAKTNNVRAVFVRNGDREALGFRIVTTTGTFRR</sequence>
<dbReference type="Pfam" id="PF00431">
    <property type="entry name" value="CUB"/>
    <property type="match status" value="1"/>
</dbReference>
<feature type="chain" id="PRO_5010726151" description="CUB domain-containing protein" evidence="3">
    <location>
        <begin position="18"/>
        <end position="144"/>
    </location>
</feature>
<evidence type="ECO:0000313" key="6">
    <source>
        <dbReference type="Proteomes" id="UP000192578"/>
    </source>
</evidence>
<evidence type="ECO:0000256" key="3">
    <source>
        <dbReference type="SAM" id="SignalP"/>
    </source>
</evidence>
<proteinExistence type="predicted"/>
<feature type="domain" description="CUB" evidence="4">
    <location>
        <begin position="20"/>
        <end position="140"/>
    </location>
</feature>
<organism evidence="5 6">
    <name type="scientific">Hypsibius exemplaris</name>
    <name type="common">Freshwater tardigrade</name>
    <dbReference type="NCBI Taxonomy" id="2072580"/>
    <lineage>
        <taxon>Eukaryota</taxon>
        <taxon>Metazoa</taxon>
        <taxon>Ecdysozoa</taxon>
        <taxon>Tardigrada</taxon>
        <taxon>Eutardigrada</taxon>
        <taxon>Parachela</taxon>
        <taxon>Hypsibioidea</taxon>
        <taxon>Hypsibiidae</taxon>
        <taxon>Hypsibius</taxon>
    </lineage>
</organism>
<dbReference type="InterPro" id="IPR000859">
    <property type="entry name" value="CUB_dom"/>
</dbReference>
<dbReference type="SUPFAM" id="SSF49854">
    <property type="entry name" value="Spermadhesin, CUB domain"/>
    <property type="match status" value="1"/>
</dbReference>
<dbReference type="InterPro" id="IPR035914">
    <property type="entry name" value="Sperma_CUB_dom_sf"/>
</dbReference>
<reference evidence="6" key="1">
    <citation type="submission" date="2017-01" db="EMBL/GenBank/DDBJ databases">
        <title>Comparative genomics of anhydrobiosis in the tardigrade Hypsibius dujardini.</title>
        <authorList>
            <person name="Yoshida Y."/>
            <person name="Koutsovoulos G."/>
            <person name="Laetsch D."/>
            <person name="Stevens L."/>
            <person name="Kumar S."/>
            <person name="Horikawa D."/>
            <person name="Ishino K."/>
            <person name="Komine S."/>
            <person name="Tomita M."/>
            <person name="Blaxter M."/>
            <person name="Arakawa K."/>
        </authorList>
    </citation>
    <scope>NUCLEOTIDE SEQUENCE [LARGE SCALE GENOMIC DNA]</scope>
    <source>
        <strain evidence="6">Z151</strain>
    </source>
</reference>
<name>A0A1W0XFG9_HYPEX</name>
<comment type="caution">
    <text evidence="2">Lacks conserved residue(s) required for the propagation of feature annotation.</text>
</comment>
<dbReference type="OrthoDB" id="5964477at2759"/>
<gene>
    <name evidence="5" type="ORF">BV898_00344</name>
</gene>
<comment type="caution">
    <text evidence="5">The sequence shown here is derived from an EMBL/GenBank/DDBJ whole genome shotgun (WGS) entry which is preliminary data.</text>
</comment>
<dbReference type="PROSITE" id="PS01180">
    <property type="entry name" value="CUB"/>
    <property type="match status" value="1"/>
</dbReference>
<feature type="signal peptide" evidence="3">
    <location>
        <begin position="1"/>
        <end position="17"/>
    </location>
</feature>
<keyword evidence="6" id="KW-1185">Reference proteome</keyword>
<dbReference type="Gene3D" id="2.60.120.290">
    <property type="entry name" value="Spermadhesin, CUB domain"/>
    <property type="match status" value="1"/>
</dbReference>
<dbReference type="AlphaFoldDB" id="A0A1W0XFG9"/>
<evidence type="ECO:0000256" key="2">
    <source>
        <dbReference type="PROSITE-ProRule" id="PRU00059"/>
    </source>
</evidence>
<accession>A0A1W0XFG9</accession>